<proteinExistence type="predicted"/>
<dbReference type="EMBL" id="KV440971">
    <property type="protein sequence ID" value="OAD80459.1"/>
    <property type="molecule type" value="Genomic_DNA"/>
</dbReference>
<evidence type="ECO:0000256" key="1">
    <source>
        <dbReference type="ARBA" id="ARBA00022884"/>
    </source>
</evidence>
<dbReference type="InterPro" id="IPR035979">
    <property type="entry name" value="RBD_domain_sf"/>
</dbReference>
<feature type="compositionally biased region" description="Basic and acidic residues" evidence="3">
    <location>
        <begin position="845"/>
        <end position="860"/>
    </location>
</feature>
<feature type="compositionally biased region" description="Polar residues" evidence="3">
    <location>
        <begin position="125"/>
        <end position="142"/>
    </location>
</feature>
<feature type="compositionally biased region" description="Polar residues" evidence="3">
    <location>
        <begin position="492"/>
        <end position="504"/>
    </location>
</feature>
<feature type="compositionally biased region" description="Polar residues" evidence="3">
    <location>
        <begin position="90"/>
        <end position="109"/>
    </location>
</feature>
<feature type="compositionally biased region" description="Polar residues" evidence="3">
    <location>
        <begin position="18"/>
        <end position="34"/>
    </location>
</feature>
<sequence length="860" mass="95343">MQNNIDPRVSISEKRKMASNSAGNDFSITPGKSSAESRELPQTHVNYFPASKTNRAGEKRERHLEDQNDRNESNKKRSNPLPITERLKGQSASQKSLLNGSQKNNTPSDHQVGKDKNNDRRLPTSRISSPQTRTSSNSNTLTAKEREALKVDARMFIRQLPIDPSKRDLIVFFEKYGKVLDVSLKGNYGFVQFDSPEACRSAVRAENGRHFKGITLENCTSLQPCTSKLSALFTSRPQSTNNEPICSTHILCLLLTGLEVCRHKPSGKDAEKVVPNRHNNHRGGRSPSSERRKRSPSKSPPPKRRENLHSGQNRDHQDNSSRNNSTGKRRAEKNTTEDTYEDATSYSKSDTYNSKVRRIEDLYPPASPKYDVHSNPYITTQYRPETFGFGVRTVGQSRFPEEYKPSVRRELTSSGFVTVRSEPFPENYPPVQNGMPFQDRSQNEYRLQHLQLNNFPLRMPPLPSPTTERNELRQTPNNTSQTHSPRRATSPLAGNQATPYPNDFESNTPLVQAIVWGDVNHNFVEYIHIAFKAQGIPIQTRFLQYGVVSRDIVIKQMIMEGARAVLIVEPDQEIQGKVYLQVFEQSGSTDTNSVRFDEYDSITVKDAIIILHRALQNSPSHSPLPVVPQAYNRSKQPATLPTAVDKLPVSSLQPNHLGFGGIPHLPQFAHPSVVNNPEPIPGIATGNVNALAAFLTLMQNAAAQTPAAAAPPSATAPDALQQLLAAFGGASAPASALPSSSTQPSIWASALGLLAQQQPQLNNIMGAANLFNGTNAQLLQSMMAAASNPTQNIPTSSHYESSQQNYPNPKQSSLSMPHNGNAMLERDEMISRLQMLSQSVQQSHRAQDSTPKKETNNKRV</sequence>
<dbReference type="SUPFAM" id="SSF54928">
    <property type="entry name" value="RNA-binding domain, RBD"/>
    <property type="match status" value="1"/>
</dbReference>
<dbReference type="AlphaFoldDB" id="A0A167QY59"/>
<dbReference type="STRING" id="763407.A0A167QY59"/>
<gene>
    <name evidence="5" type="ORF">PHYBLDRAFT_178608</name>
</gene>
<reference evidence="6" key="1">
    <citation type="submission" date="2015-06" db="EMBL/GenBank/DDBJ databases">
        <title>Expansion of signal transduction pathways in fungi by whole-genome duplication.</title>
        <authorList>
            <consortium name="DOE Joint Genome Institute"/>
            <person name="Corrochano L.M."/>
            <person name="Kuo A."/>
            <person name="Marcet-Houben M."/>
            <person name="Polaino S."/>
            <person name="Salamov A."/>
            <person name="Villalobos J.M."/>
            <person name="Alvarez M.I."/>
            <person name="Avalos J."/>
            <person name="Benito E.P."/>
            <person name="Benoit I."/>
            <person name="Burger G."/>
            <person name="Camino L.P."/>
            <person name="Canovas D."/>
            <person name="Cerda-Olmedo E."/>
            <person name="Cheng J.-F."/>
            <person name="Dominguez A."/>
            <person name="Elias M."/>
            <person name="Eslava A.P."/>
            <person name="Glaser F."/>
            <person name="Grimwood J."/>
            <person name="Gutierrez G."/>
            <person name="Heitman J."/>
            <person name="Henrissat B."/>
            <person name="Iturriaga E.A."/>
            <person name="Lang B.F."/>
            <person name="Lavin J.L."/>
            <person name="Lee S."/>
            <person name="Li W."/>
            <person name="Lindquist E."/>
            <person name="Lopez-Garcia S."/>
            <person name="Luque E.M."/>
            <person name="Marcos A.T."/>
            <person name="Martin J."/>
            <person name="McCluskey K."/>
            <person name="Medina H.R."/>
            <person name="Miralles-Duran A."/>
            <person name="Miyazaki A."/>
            <person name="Munoz-Torres E."/>
            <person name="Oguiza J.A."/>
            <person name="Ohm R."/>
            <person name="Olmedo M."/>
            <person name="Orejas M."/>
            <person name="Ortiz-Castellanos L."/>
            <person name="Pisabarro A.G."/>
            <person name="Rodriguez-Romero J."/>
            <person name="Ruiz-Herrera J."/>
            <person name="Ruiz-Vazquez R."/>
            <person name="Sanz C."/>
            <person name="Schackwitz W."/>
            <person name="Schmutz J."/>
            <person name="Shahriari M."/>
            <person name="Shelest E."/>
            <person name="Silva-Franco F."/>
            <person name="Soanes D."/>
            <person name="Syed K."/>
            <person name="Tagua V.G."/>
            <person name="Talbot N.J."/>
            <person name="Thon M."/>
            <person name="De vries R.P."/>
            <person name="Wiebenga A."/>
            <person name="Yadav J.S."/>
            <person name="Braun E.L."/>
            <person name="Baker S."/>
            <person name="Garre V."/>
            <person name="Horwitz B."/>
            <person name="Torres-Martinez S."/>
            <person name="Idnurm A."/>
            <person name="Herrera-Estrella A."/>
            <person name="Gabaldon T."/>
            <person name="Grigoriev I.V."/>
        </authorList>
    </citation>
    <scope>NUCLEOTIDE SEQUENCE [LARGE SCALE GENOMIC DNA]</scope>
    <source>
        <strain evidence="6">NRRL 1555(-)</strain>
    </source>
</reference>
<feature type="compositionally biased region" description="Basic and acidic residues" evidence="3">
    <location>
        <begin position="111"/>
        <end position="122"/>
    </location>
</feature>
<feature type="region of interest" description="Disordered" evidence="3">
    <location>
        <begin position="836"/>
        <end position="860"/>
    </location>
</feature>
<dbReference type="InterPro" id="IPR051186">
    <property type="entry name" value="RRM_HNRPC/RALY_subfam"/>
</dbReference>
<dbReference type="GeneID" id="28998921"/>
<dbReference type="VEuPathDB" id="FungiDB:PHYBLDRAFT_178608"/>
<dbReference type="OrthoDB" id="10044938at2759"/>
<feature type="region of interest" description="Disordered" evidence="3">
    <location>
        <begin position="266"/>
        <end position="349"/>
    </location>
</feature>
<protein>
    <recommendedName>
        <fullName evidence="4">RRM domain-containing protein</fullName>
    </recommendedName>
</protein>
<keyword evidence="1 2" id="KW-0694">RNA-binding</keyword>
<dbReference type="PANTHER" id="PTHR13968:SF26">
    <property type="entry name" value="RRM DOMAIN-CONTAINING PROTEIN"/>
    <property type="match status" value="1"/>
</dbReference>
<dbReference type="PROSITE" id="PS50102">
    <property type="entry name" value="RRM"/>
    <property type="match status" value="1"/>
</dbReference>
<feature type="compositionally biased region" description="Basic and acidic residues" evidence="3">
    <location>
        <begin position="303"/>
        <end position="319"/>
    </location>
</feature>
<organism evidence="5 6">
    <name type="scientific">Phycomyces blakesleeanus (strain ATCC 8743b / DSM 1359 / FGSC 10004 / NBRC 33097 / NRRL 1555)</name>
    <dbReference type="NCBI Taxonomy" id="763407"/>
    <lineage>
        <taxon>Eukaryota</taxon>
        <taxon>Fungi</taxon>
        <taxon>Fungi incertae sedis</taxon>
        <taxon>Mucoromycota</taxon>
        <taxon>Mucoromycotina</taxon>
        <taxon>Mucoromycetes</taxon>
        <taxon>Mucorales</taxon>
        <taxon>Phycomycetaceae</taxon>
        <taxon>Phycomyces</taxon>
    </lineage>
</organism>
<evidence type="ECO:0000313" key="6">
    <source>
        <dbReference type="Proteomes" id="UP000077315"/>
    </source>
</evidence>
<dbReference type="RefSeq" id="XP_018298499.1">
    <property type="nucleotide sequence ID" value="XM_018438015.1"/>
</dbReference>
<name>A0A167QY59_PHYB8</name>
<feature type="compositionally biased region" description="Polar residues" evidence="3">
    <location>
        <begin position="473"/>
        <end position="483"/>
    </location>
</feature>
<dbReference type="PANTHER" id="PTHR13968">
    <property type="entry name" value="HETEROGENEOUS NUCLEAR RIBONUCLEOPROTEIN"/>
    <property type="match status" value="1"/>
</dbReference>
<feature type="region of interest" description="Disordered" evidence="3">
    <location>
        <begin position="455"/>
        <end position="504"/>
    </location>
</feature>
<feature type="compositionally biased region" description="Basic and acidic residues" evidence="3">
    <location>
        <begin position="55"/>
        <end position="75"/>
    </location>
</feature>
<dbReference type="InParanoid" id="A0A167QY59"/>
<evidence type="ECO:0000313" key="5">
    <source>
        <dbReference type="EMBL" id="OAD80459.1"/>
    </source>
</evidence>
<evidence type="ECO:0000256" key="2">
    <source>
        <dbReference type="PROSITE-ProRule" id="PRU00176"/>
    </source>
</evidence>
<dbReference type="Gene3D" id="3.30.70.330">
    <property type="match status" value="1"/>
</dbReference>
<feature type="domain" description="RRM" evidence="4">
    <location>
        <begin position="153"/>
        <end position="221"/>
    </location>
</feature>
<dbReference type="SMART" id="SM00360">
    <property type="entry name" value="RRM"/>
    <property type="match status" value="1"/>
</dbReference>
<dbReference type="InterPro" id="IPR012677">
    <property type="entry name" value="Nucleotide-bd_a/b_plait_sf"/>
</dbReference>
<evidence type="ECO:0000259" key="4">
    <source>
        <dbReference type="PROSITE" id="PS50102"/>
    </source>
</evidence>
<feature type="region of interest" description="Disordered" evidence="3">
    <location>
        <begin position="1"/>
        <end position="145"/>
    </location>
</feature>
<dbReference type="Proteomes" id="UP000077315">
    <property type="component" value="Unassembled WGS sequence"/>
</dbReference>
<evidence type="ECO:0000256" key="3">
    <source>
        <dbReference type="SAM" id="MobiDB-lite"/>
    </source>
</evidence>
<feature type="region of interest" description="Disordered" evidence="3">
    <location>
        <begin position="789"/>
        <end position="819"/>
    </location>
</feature>
<dbReference type="InterPro" id="IPR000504">
    <property type="entry name" value="RRM_dom"/>
</dbReference>
<accession>A0A167QY59</accession>
<keyword evidence="6" id="KW-1185">Reference proteome</keyword>
<dbReference type="Pfam" id="PF00076">
    <property type="entry name" value="RRM_1"/>
    <property type="match status" value="1"/>
</dbReference>
<dbReference type="GO" id="GO:0003723">
    <property type="term" value="F:RNA binding"/>
    <property type="evidence" value="ECO:0007669"/>
    <property type="project" value="UniProtKB-UniRule"/>
</dbReference>
<feature type="compositionally biased region" description="Polar residues" evidence="3">
    <location>
        <begin position="789"/>
        <end position="818"/>
    </location>
</feature>